<evidence type="ECO:0000256" key="1">
    <source>
        <dbReference type="SAM" id="SignalP"/>
    </source>
</evidence>
<dbReference type="EMBL" id="ML996567">
    <property type="protein sequence ID" value="KAF2761069.1"/>
    <property type="molecule type" value="Genomic_DNA"/>
</dbReference>
<keyword evidence="3" id="KW-1185">Reference proteome</keyword>
<evidence type="ECO:0000313" key="2">
    <source>
        <dbReference type="EMBL" id="KAF2761069.1"/>
    </source>
</evidence>
<dbReference type="Proteomes" id="UP000799437">
    <property type="component" value="Unassembled WGS sequence"/>
</dbReference>
<dbReference type="GeneID" id="54484490"/>
<organism evidence="2 3">
    <name type="scientific">Pseudovirgaria hyperparasitica</name>
    <dbReference type="NCBI Taxonomy" id="470096"/>
    <lineage>
        <taxon>Eukaryota</taxon>
        <taxon>Fungi</taxon>
        <taxon>Dikarya</taxon>
        <taxon>Ascomycota</taxon>
        <taxon>Pezizomycotina</taxon>
        <taxon>Dothideomycetes</taxon>
        <taxon>Dothideomycetes incertae sedis</taxon>
        <taxon>Acrospermales</taxon>
        <taxon>Acrospermaceae</taxon>
        <taxon>Pseudovirgaria</taxon>
    </lineage>
</organism>
<feature type="signal peptide" evidence="1">
    <location>
        <begin position="1"/>
        <end position="24"/>
    </location>
</feature>
<dbReference type="RefSeq" id="XP_033603520.1">
    <property type="nucleotide sequence ID" value="XM_033743436.1"/>
</dbReference>
<keyword evidence="1" id="KW-0732">Signal</keyword>
<proteinExistence type="predicted"/>
<name>A0A6A6WFV9_9PEZI</name>
<feature type="chain" id="PRO_5025443549" evidence="1">
    <location>
        <begin position="25"/>
        <end position="88"/>
    </location>
</feature>
<sequence>MKLQLSVFALVAALVAPIIPGAQALNSDIVQVDDGARQLTSSFIAIGKGDDTSADPGTPICLGDSQACGKGCCPKVRVSPFLLCIPLD</sequence>
<reference evidence="2" key="1">
    <citation type="journal article" date="2020" name="Stud. Mycol.">
        <title>101 Dothideomycetes genomes: a test case for predicting lifestyles and emergence of pathogens.</title>
        <authorList>
            <person name="Haridas S."/>
            <person name="Albert R."/>
            <person name="Binder M."/>
            <person name="Bloem J."/>
            <person name="Labutti K."/>
            <person name="Salamov A."/>
            <person name="Andreopoulos B."/>
            <person name="Baker S."/>
            <person name="Barry K."/>
            <person name="Bills G."/>
            <person name="Bluhm B."/>
            <person name="Cannon C."/>
            <person name="Castanera R."/>
            <person name="Culley D."/>
            <person name="Daum C."/>
            <person name="Ezra D."/>
            <person name="Gonzalez J."/>
            <person name="Henrissat B."/>
            <person name="Kuo A."/>
            <person name="Liang C."/>
            <person name="Lipzen A."/>
            <person name="Lutzoni F."/>
            <person name="Magnuson J."/>
            <person name="Mondo S."/>
            <person name="Nolan M."/>
            <person name="Ohm R."/>
            <person name="Pangilinan J."/>
            <person name="Park H.-J."/>
            <person name="Ramirez L."/>
            <person name="Alfaro M."/>
            <person name="Sun H."/>
            <person name="Tritt A."/>
            <person name="Yoshinaga Y."/>
            <person name="Zwiers L.-H."/>
            <person name="Turgeon B."/>
            <person name="Goodwin S."/>
            <person name="Spatafora J."/>
            <person name="Crous P."/>
            <person name="Grigoriev I."/>
        </authorList>
    </citation>
    <scope>NUCLEOTIDE SEQUENCE</scope>
    <source>
        <strain evidence="2">CBS 121739</strain>
    </source>
</reference>
<accession>A0A6A6WFV9</accession>
<protein>
    <submittedName>
        <fullName evidence="2">Uncharacterized protein</fullName>
    </submittedName>
</protein>
<dbReference type="AlphaFoldDB" id="A0A6A6WFV9"/>
<gene>
    <name evidence="2" type="ORF">EJ05DRAFT_473631</name>
</gene>
<evidence type="ECO:0000313" key="3">
    <source>
        <dbReference type="Proteomes" id="UP000799437"/>
    </source>
</evidence>